<dbReference type="EMBL" id="CAVMJV010000073">
    <property type="protein sequence ID" value="CAK5088692.1"/>
    <property type="molecule type" value="Genomic_DNA"/>
</dbReference>
<gene>
    <name evidence="1" type="ORF">MENTE1834_LOCUS36361</name>
</gene>
<dbReference type="Proteomes" id="UP001497535">
    <property type="component" value="Unassembled WGS sequence"/>
</dbReference>
<sequence>MENSFLQLNFSFQNQLGIKTIANNNISGAQQNLLNLQNIYNNPSLMNTIFGNNSLFNISSFQQPSIQIPPNKNTENLTNTEINTLPPTSTTLISPKFLPPTLIFAGQSQLLKI</sequence>
<organism evidence="1 2">
    <name type="scientific">Meloidogyne enterolobii</name>
    <name type="common">Root-knot nematode worm</name>
    <name type="synonym">Meloidogyne mayaguensis</name>
    <dbReference type="NCBI Taxonomy" id="390850"/>
    <lineage>
        <taxon>Eukaryota</taxon>
        <taxon>Metazoa</taxon>
        <taxon>Ecdysozoa</taxon>
        <taxon>Nematoda</taxon>
        <taxon>Chromadorea</taxon>
        <taxon>Rhabditida</taxon>
        <taxon>Tylenchina</taxon>
        <taxon>Tylenchomorpha</taxon>
        <taxon>Tylenchoidea</taxon>
        <taxon>Meloidogynidae</taxon>
        <taxon>Meloidogyninae</taxon>
        <taxon>Meloidogyne</taxon>
    </lineage>
</organism>
<comment type="caution">
    <text evidence="1">The sequence shown here is derived from an EMBL/GenBank/DDBJ whole genome shotgun (WGS) entry which is preliminary data.</text>
</comment>
<keyword evidence="2" id="KW-1185">Reference proteome</keyword>
<reference evidence="1" key="1">
    <citation type="submission" date="2023-11" db="EMBL/GenBank/DDBJ databases">
        <authorList>
            <person name="Poullet M."/>
        </authorList>
    </citation>
    <scope>NUCLEOTIDE SEQUENCE</scope>
    <source>
        <strain evidence="1">E1834</strain>
    </source>
</reference>
<name>A0ACB1AB01_MELEN</name>
<accession>A0ACB1AB01</accession>
<evidence type="ECO:0000313" key="2">
    <source>
        <dbReference type="Proteomes" id="UP001497535"/>
    </source>
</evidence>
<protein>
    <submittedName>
        <fullName evidence="1">Uncharacterized protein</fullName>
    </submittedName>
</protein>
<proteinExistence type="predicted"/>
<evidence type="ECO:0000313" key="1">
    <source>
        <dbReference type="EMBL" id="CAK5088692.1"/>
    </source>
</evidence>